<dbReference type="RefSeq" id="WP_275565794.1">
    <property type="nucleotide sequence ID" value="NZ_JARGYC010000004.1"/>
</dbReference>
<keyword evidence="2" id="KW-1185">Reference proteome</keyword>
<gene>
    <name evidence="1" type="ORF">P1J78_02795</name>
</gene>
<dbReference type="Proteomes" id="UP001220964">
    <property type="component" value="Unassembled WGS sequence"/>
</dbReference>
<accession>A0AAE3NPC8</accession>
<comment type="caution">
    <text evidence="1">The sequence shown here is derived from an EMBL/GenBank/DDBJ whole genome shotgun (WGS) entry which is preliminary data.</text>
</comment>
<organism evidence="1 2">
    <name type="scientific">Psychromarinibacter sediminicola</name>
    <dbReference type="NCBI Taxonomy" id="3033385"/>
    <lineage>
        <taxon>Bacteria</taxon>
        <taxon>Pseudomonadati</taxon>
        <taxon>Pseudomonadota</taxon>
        <taxon>Alphaproteobacteria</taxon>
        <taxon>Rhodobacterales</taxon>
        <taxon>Paracoccaceae</taxon>
        <taxon>Psychromarinibacter</taxon>
    </lineage>
</organism>
<sequence>MTRPAASAQEVLDALRAETGADGFQHLLDDDHSVSYIARGPKLLVTFERIQDTLEIAEHGLPLGLDFAEDKNWSVLHFAASGDTWFRSAAVYAVLDDMVDDAFFEEFDAVTFYGAGMGGYAAAAFSVVAPGATVVAISPQATLDPEVAEWDGRFPASRMLDFRDRYGYAPDMAEGAARMHVVYDPCETLDAVHASLFRGDNVAHLRCRHFRHHIARSLREMDVLHRLIEEAAEGRLTRAGFYALMRRRREHSRFLRNLLFDLDDLDRPYLTALYCAHVLSRMNAPAFRRRLNAARARLKDAGALPAWLPEA</sequence>
<dbReference type="EMBL" id="JARGYC010000004">
    <property type="protein sequence ID" value="MDF0599651.1"/>
    <property type="molecule type" value="Genomic_DNA"/>
</dbReference>
<protein>
    <submittedName>
        <fullName evidence="1">Phosphoadenosine phosphosulfate reductase</fullName>
    </submittedName>
</protein>
<evidence type="ECO:0000313" key="2">
    <source>
        <dbReference type="Proteomes" id="UP001220964"/>
    </source>
</evidence>
<proteinExistence type="predicted"/>
<reference evidence="1" key="1">
    <citation type="submission" date="2023-03" db="EMBL/GenBank/DDBJ databases">
        <title>Multiphase analysis and comparison of six strains from genera Psychromarinibacter, Lutimaribacter, and Maritimibacter, including a novel species: Psychromarinibacter sediminicola sp. nov.</title>
        <authorList>
            <person name="Wang Y.-H."/>
            <person name="Ye M.-Q."/>
            <person name="Du Z.-J."/>
        </authorList>
    </citation>
    <scope>NUCLEOTIDE SEQUENCE</scope>
    <source>
        <strain evidence="1">C21-152</strain>
    </source>
</reference>
<name>A0AAE3NPC8_9RHOB</name>
<dbReference type="AlphaFoldDB" id="A0AAE3NPC8"/>
<evidence type="ECO:0000313" key="1">
    <source>
        <dbReference type="EMBL" id="MDF0599651.1"/>
    </source>
</evidence>